<dbReference type="GO" id="GO:0016787">
    <property type="term" value="F:hydrolase activity"/>
    <property type="evidence" value="ECO:0007669"/>
    <property type="project" value="UniProtKB-KW"/>
</dbReference>
<keyword evidence="2" id="KW-0378">Hydrolase</keyword>
<proteinExistence type="predicted"/>
<dbReference type="SUPFAM" id="SSF53474">
    <property type="entry name" value="alpha/beta-Hydrolases"/>
    <property type="match status" value="1"/>
</dbReference>
<gene>
    <name evidence="2" type="ORF">KSZ_43240</name>
</gene>
<evidence type="ECO:0000259" key="1">
    <source>
        <dbReference type="Pfam" id="PF00561"/>
    </source>
</evidence>
<comment type="caution">
    <text evidence="2">The sequence shown here is derived from an EMBL/GenBank/DDBJ whole genome shotgun (WGS) entry which is preliminary data.</text>
</comment>
<sequence length="277" mass="30706">MTQWREENISVNGINIHYTQAGDPQKPALVLLHGAADSGLCWTHIAHALENDYAIIMPDARGHGHSSKIATGIAQEDQAADVAGLIQALHLPRPYLLGHSMGAMTALVVAARYPELVRAILLEDPPLVDRVESKTDDKLRSAQMSTWLTDLKQMTRDEMLAHVQAQSPQWDEEEYVPWVNSKIDVDPSIFQQRGPAQRSWRELAAEVRCPVLLITGDTSLGAIVAPQIAQDALQYWPEGQLVHVAGAGHNIRRDNYPAFMQAVKAFLQHVQSHSDQQ</sequence>
<dbReference type="PANTHER" id="PTHR43194:SF2">
    <property type="entry name" value="PEROXISOMAL MEMBRANE PROTEIN LPX1"/>
    <property type="match status" value="1"/>
</dbReference>
<feature type="domain" description="AB hydrolase-1" evidence="1">
    <location>
        <begin position="27"/>
        <end position="251"/>
    </location>
</feature>
<dbReference type="Gene3D" id="3.40.50.1820">
    <property type="entry name" value="alpha/beta hydrolase"/>
    <property type="match status" value="1"/>
</dbReference>
<dbReference type="Proteomes" id="UP000635565">
    <property type="component" value="Unassembled WGS sequence"/>
</dbReference>
<reference evidence="2 3" key="1">
    <citation type="journal article" date="2021" name="Int. J. Syst. Evol. Microbiol.">
        <title>Reticulibacter mediterranei gen. nov., sp. nov., within the new family Reticulibacteraceae fam. nov., and Ktedonospora formicarum gen. nov., sp. nov., Ktedonobacter robiniae sp. nov., Dictyobacter formicarum sp. nov. and Dictyobacter arantiisoli sp. nov., belonging to the class Ktedonobacteria.</title>
        <authorList>
            <person name="Yabe S."/>
            <person name="Zheng Y."/>
            <person name="Wang C.M."/>
            <person name="Sakai Y."/>
            <person name="Abe K."/>
            <person name="Yokota A."/>
            <person name="Donadio S."/>
            <person name="Cavaletti L."/>
            <person name="Monciardini P."/>
        </authorList>
    </citation>
    <scope>NUCLEOTIDE SEQUENCE [LARGE SCALE GENOMIC DNA]</scope>
    <source>
        <strain evidence="2 3">SOSP1-9</strain>
    </source>
</reference>
<dbReference type="PANTHER" id="PTHR43194">
    <property type="entry name" value="HYDROLASE ALPHA/BETA FOLD FAMILY"/>
    <property type="match status" value="1"/>
</dbReference>
<keyword evidence="3" id="KW-1185">Reference proteome</keyword>
<dbReference type="EMBL" id="BNJJ01000012">
    <property type="protein sequence ID" value="GHO86318.1"/>
    <property type="molecule type" value="Genomic_DNA"/>
</dbReference>
<dbReference type="RefSeq" id="WP_201363961.1">
    <property type="nucleotide sequence ID" value="NZ_BNJJ01000012.1"/>
</dbReference>
<dbReference type="Pfam" id="PF00561">
    <property type="entry name" value="Abhydrolase_1"/>
    <property type="match status" value="1"/>
</dbReference>
<organism evidence="2 3">
    <name type="scientific">Dictyobacter formicarum</name>
    <dbReference type="NCBI Taxonomy" id="2778368"/>
    <lineage>
        <taxon>Bacteria</taxon>
        <taxon>Bacillati</taxon>
        <taxon>Chloroflexota</taxon>
        <taxon>Ktedonobacteria</taxon>
        <taxon>Ktedonobacterales</taxon>
        <taxon>Dictyobacteraceae</taxon>
        <taxon>Dictyobacter</taxon>
    </lineage>
</organism>
<protein>
    <submittedName>
        <fullName evidence="2">Hydrolase</fullName>
    </submittedName>
</protein>
<accession>A0ABQ3VL34</accession>
<dbReference type="InterPro" id="IPR050228">
    <property type="entry name" value="Carboxylesterase_BioH"/>
</dbReference>
<evidence type="ECO:0000313" key="3">
    <source>
        <dbReference type="Proteomes" id="UP000635565"/>
    </source>
</evidence>
<name>A0ABQ3VL34_9CHLR</name>
<evidence type="ECO:0000313" key="2">
    <source>
        <dbReference type="EMBL" id="GHO86318.1"/>
    </source>
</evidence>
<dbReference type="InterPro" id="IPR029058">
    <property type="entry name" value="AB_hydrolase_fold"/>
</dbReference>
<dbReference type="PRINTS" id="PR00111">
    <property type="entry name" value="ABHYDROLASE"/>
</dbReference>
<dbReference type="InterPro" id="IPR000073">
    <property type="entry name" value="AB_hydrolase_1"/>
</dbReference>